<evidence type="ECO:0000313" key="2">
    <source>
        <dbReference type="EMBL" id="TKR87869.1"/>
    </source>
</evidence>
<dbReference type="Proteomes" id="UP000298663">
    <property type="component" value="Unassembled WGS sequence"/>
</dbReference>
<dbReference type="AlphaFoldDB" id="A0A4U5NWC2"/>
<name>A0A4U5NWC2_STECR</name>
<evidence type="ECO:0008006" key="4">
    <source>
        <dbReference type="Google" id="ProtNLM"/>
    </source>
</evidence>
<dbReference type="EMBL" id="AZBU02000003">
    <property type="protein sequence ID" value="TKR87869.1"/>
    <property type="molecule type" value="Genomic_DNA"/>
</dbReference>
<keyword evidence="1" id="KW-0472">Membrane</keyword>
<reference evidence="2 3" key="2">
    <citation type="journal article" date="2019" name="G3 (Bethesda)">
        <title>Hybrid Assembly of the Genome of the Entomopathogenic Nematode Steinernema carpocapsae Identifies the X-Chromosome.</title>
        <authorList>
            <person name="Serra L."/>
            <person name="Macchietto M."/>
            <person name="Macias-Munoz A."/>
            <person name="McGill C.J."/>
            <person name="Rodriguez I.M."/>
            <person name="Rodriguez B."/>
            <person name="Murad R."/>
            <person name="Mortazavi A."/>
        </authorList>
    </citation>
    <scope>NUCLEOTIDE SEQUENCE [LARGE SCALE GENOMIC DNA]</scope>
    <source>
        <strain evidence="2 3">ALL</strain>
    </source>
</reference>
<feature type="transmembrane region" description="Helical" evidence="1">
    <location>
        <begin position="200"/>
        <end position="230"/>
    </location>
</feature>
<dbReference type="OrthoDB" id="10651320at2759"/>
<keyword evidence="1" id="KW-1133">Transmembrane helix</keyword>
<feature type="transmembrane region" description="Helical" evidence="1">
    <location>
        <begin position="118"/>
        <end position="142"/>
    </location>
</feature>
<comment type="caution">
    <text evidence="2">The sequence shown here is derived from an EMBL/GenBank/DDBJ whole genome shotgun (WGS) entry which is preliminary data.</text>
</comment>
<feature type="transmembrane region" description="Helical" evidence="1">
    <location>
        <begin position="163"/>
        <end position="180"/>
    </location>
</feature>
<evidence type="ECO:0000313" key="3">
    <source>
        <dbReference type="Proteomes" id="UP000298663"/>
    </source>
</evidence>
<feature type="transmembrane region" description="Helical" evidence="1">
    <location>
        <begin position="49"/>
        <end position="67"/>
    </location>
</feature>
<protein>
    <recommendedName>
        <fullName evidence="4">G-protein coupled receptors family 1 profile domain-containing protein</fullName>
    </recommendedName>
</protein>
<organism evidence="2 3">
    <name type="scientific">Steinernema carpocapsae</name>
    <name type="common">Entomopathogenic nematode</name>
    <dbReference type="NCBI Taxonomy" id="34508"/>
    <lineage>
        <taxon>Eukaryota</taxon>
        <taxon>Metazoa</taxon>
        <taxon>Ecdysozoa</taxon>
        <taxon>Nematoda</taxon>
        <taxon>Chromadorea</taxon>
        <taxon>Rhabditida</taxon>
        <taxon>Tylenchina</taxon>
        <taxon>Panagrolaimomorpha</taxon>
        <taxon>Strongyloidoidea</taxon>
        <taxon>Steinernematidae</taxon>
        <taxon>Steinernema</taxon>
    </lineage>
</organism>
<evidence type="ECO:0000256" key="1">
    <source>
        <dbReference type="SAM" id="Phobius"/>
    </source>
</evidence>
<reference evidence="2 3" key="1">
    <citation type="journal article" date="2015" name="Genome Biol.">
        <title>Comparative genomics of Steinernema reveals deeply conserved gene regulatory networks.</title>
        <authorList>
            <person name="Dillman A.R."/>
            <person name="Macchietto M."/>
            <person name="Porter C.F."/>
            <person name="Rogers A."/>
            <person name="Williams B."/>
            <person name="Antoshechkin I."/>
            <person name="Lee M.M."/>
            <person name="Goodwin Z."/>
            <person name="Lu X."/>
            <person name="Lewis E.E."/>
            <person name="Goodrich-Blair H."/>
            <person name="Stock S.P."/>
            <person name="Adams B.J."/>
            <person name="Sternberg P.W."/>
            <person name="Mortazavi A."/>
        </authorList>
    </citation>
    <scope>NUCLEOTIDE SEQUENCE [LARGE SCALE GENOMIC DNA]</scope>
    <source>
        <strain evidence="2 3">ALL</strain>
    </source>
</reference>
<accession>A0A4U5NWC2</accession>
<sequence>MCPVLPEWLVALVAFLLTSKFFLMLASLPINVFIIFLSMTKIPYSFTRTYALNISSTMLISISYALILDLALPDKQSATSDAICDNPQYYNYVPAGFISILNPFVTQNLFSRSVASGLATICGILQLIAISSMAVFYVLALIEIIKQRQKLSFMSTSQNNYSDVLRCILIYCTPPSLFTLVSTPEVFCTAMVQFLPAPAIGNFCITTVTTTISLSFVRLFVTALTALFAFREYRTASVDLVKDIFCWCSRRTPMASNMVNSRTTQ</sequence>
<proteinExistence type="predicted"/>
<feature type="transmembrane region" description="Helical" evidence="1">
    <location>
        <begin position="12"/>
        <end position="37"/>
    </location>
</feature>
<keyword evidence="1" id="KW-0812">Transmembrane</keyword>
<keyword evidence="3" id="KW-1185">Reference proteome</keyword>
<gene>
    <name evidence="2" type="ORF">L596_012202</name>
</gene>